<dbReference type="Proteomes" id="UP000515163">
    <property type="component" value="Unplaced"/>
</dbReference>
<evidence type="ECO:0000259" key="10">
    <source>
        <dbReference type="PROSITE" id="PS50157"/>
    </source>
</evidence>
<protein>
    <submittedName>
        <fullName evidence="12">Zinc finger protein 143-like</fullName>
    </submittedName>
</protein>
<keyword evidence="4 9" id="KW-0863">Zinc-finger</keyword>
<evidence type="ECO:0000256" key="8">
    <source>
        <dbReference type="ARBA" id="ARBA00023242"/>
    </source>
</evidence>
<evidence type="ECO:0000313" key="12">
    <source>
        <dbReference type="RefSeq" id="XP_031550026.1"/>
    </source>
</evidence>
<gene>
    <name evidence="12" type="primary">LOC116287486</name>
</gene>
<name>A0A6P8H3J6_ACTTE</name>
<feature type="domain" description="C2H2-type" evidence="10">
    <location>
        <begin position="64"/>
        <end position="92"/>
    </location>
</feature>
<evidence type="ECO:0000256" key="1">
    <source>
        <dbReference type="ARBA" id="ARBA00004123"/>
    </source>
</evidence>
<dbReference type="SUPFAM" id="SSF57667">
    <property type="entry name" value="beta-beta-alpha zinc fingers"/>
    <property type="match status" value="3"/>
</dbReference>
<feature type="domain" description="C2H2-type" evidence="10">
    <location>
        <begin position="36"/>
        <end position="63"/>
    </location>
</feature>
<dbReference type="SMART" id="SM00355">
    <property type="entry name" value="ZnF_C2H2"/>
    <property type="match status" value="5"/>
</dbReference>
<dbReference type="AlphaFoldDB" id="A0A6P8H3J6"/>
<evidence type="ECO:0000256" key="5">
    <source>
        <dbReference type="ARBA" id="ARBA00022833"/>
    </source>
</evidence>
<sequence length="181" mass="21674">MAGQENICDFKSCGKKFKKLQRLIEHKRTHTGERPCLCPKCDKTFVREMHLKRHMLSHNGTKSFSCMHCKLMFTTKHYLKRHIDRAHNRPFKCPYKGCKKVFKRCNLLKIHGYTHTNERPFRCKERGCHSAFNTPGKLESHKKLHNLGFHNYFPRVRNDKIAHRWLERHVKSHNCLIFCQC</sequence>
<keyword evidence="8" id="KW-0539">Nucleus</keyword>
<dbReference type="GO" id="GO:0006357">
    <property type="term" value="P:regulation of transcription by RNA polymerase II"/>
    <property type="evidence" value="ECO:0007669"/>
    <property type="project" value="TreeGrafter"/>
</dbReference>
<feature type="domain" description="C2H2-type" evidence="10">
    <location>
        <begin position="91"/>
        <end position="120"/>
    </location>
</feature>
<dbReference type="RefSeq" id="XP_031550026.1">
    <property type="nucleotide sequence ID" value="XM_031694166.1"/>
</dbReference>
<reference evidence="12" key="1">
    <citation type="submission" date="2025-08" db="UniProtKB">
        <authorList>
            <consortium name="RefSeq"/>
        </authorList>
    </citation>
    <scope>IDENTIFICATION</scope>
    <source>
        <tissue evidence="12">Tentacle</tissue>
    </source>
</reference>
<feature type="domain" description="C2H2-type" evidence="10">
    <location>
        <begin position="121"/>
        <end position="145"/>
    </location>
</feature>
<proteinExistence type="predicted"/>
<dbReference type="PROSITE" id="PS50157">
    <property type="entry name" value="ZINC_FINGER_C2H2_2"/>
    <property type="match status" value="5"/>
</dbReference>
<dbReference type="InParanoid" id="A0A6P8H3J6"/>
<keyword evidence="7" id="KW-0804">Transcription</keyword>
<evidence type="ECO:0000256" key="6">
    <source>
        <dbReference type="ARBA" id="ARBA00023015"/>
    </source>
</evidence>
<keyword evidence="5" id="KW-0862">Zinc</keyword>
<dbReference type="GO" id="GO:0008270">
    <property type="term" value="F:zinc ion binding"/>
    <property type="evidence" value="ECO:0007669"/>
    <property type="project" value="UniProtKB-KW"/>
</dbReference>
<accession>A0A6P8H3J6</accession>
<dbReference type="Gene3D" id="3.30.160.60">
    <property type="entry name" value="Classic Zinc Finger"/>
    <property type="match status" value="5"/>
</dbReference>
<dbReference type="OrthoDB" id="9439903at2759"/>
<evidence type="ECO:0000256" key="9">
    <source>
        <dbReference type="PROSITE-ProRule" id="PRU00042"/>
    </source>
</evidence>
<keyword evidence="3" id="KW-0677">Repeat</keyword>
<keyword evidence="2" id="KW-0479">Metal-binding</keyword>
<evidence type="ECO:0000256" key="4">
    <source>
        <dbReference type="ARBA" id="ARBA00022771"/>
    </source>
</evidence>
<dbReference type="PANTHER" id="PTHR46179:SF13">
    <property type="entry name" value="C2H2-TYPE DOMAIN-CONTAINING PROTEIN"/>
    <property type="match status" value="1"/>
</dbReference>
<evidence type="ECO:0000313" key="11">
    <source>
        <dbReference type="Proteomes" id="UP000515163"/>
    </source>
</evidence>
<evidence type="ECO:0000256" key="7">
    <source>
        <dbReference type="ARBA" id="ARBA00023163"/>
    </source>
</evidence>
<dbReference type="PROSITE" id="PS00028">
    <property type="entry name" value="ZINC_FINGER_C2H2_1"/>
    <property type="match status" value="5"/>
</dbReference>
<organism evidence="11 12">
    <name type="scientific">Actinia tenebrosa</name>
    <name type="common">Australian red waratah sea anemone</name>
    <dbReference type="NCBI Taxonomy" id="6105"/>
    <lineage>
        <taxon>Eukaryota</taxon>
        <taxon>Metazoa</taxon>
        <taxon>Cnidaria</taxon>
        <taxon>Anthozoa</taxon>
        <taxon>Hexacorallia</taxon>
        <taxon>Actiniaria</taxon>
        <taxon>Actiniidae</taxon>
        <taxon>Actinia</taxon>
    </lineage>
</organism>
<comment type="subcellular location">
    <subcellularLocation>
        <location evidence="1">Nucleus</location>
    </subcellularLocation>
</comment>
<dbReference type="InterPro" id="IPR051061">
    <property type="entry name" value="Zinc_finger_trans_reg"/>
</dbReference>
<evidence type="ECO:0000256" key="2">
    <source>
        <dbReference type="ARBA" id="ARBA00022723"/>
    </source>
</evidence>
<dbReference type="Pfam" id="PF00096">
    <property type="entry name" value="zf-C2H2"/>
    <property type="match status" value="3"/>
</dbReference>
<dbReference type="InterPro" id="IPR013087">
    <property type="entry name" value="Znf_C2H2_type"/>
</dbReference>
<keyword evidence="11" id="KW-1185">Reference proteome</keyword>
<dbReference type="InterPro" id="IPR036236">
    <property type="entry name" value="Znf_C2H2_sf"/>
</dbReference>
<dbReference type="FunFam" id="3.30.160.60:FF:000072">
    <property type="entry name" value="zinc finger protein 143 isoform X1"/>
    <property type="match status" value="1"/>
</dbReference>
<dbReference type="PANTHER" id="PTHR46179">
    <property type="entry name" value="ZINC FINGER PROTEIN"/>
    <property type="match status" value="1"/>
</dbReference>
<evidence type="ECO:0000256" key="3">
    <source>
        <dbReference type="ARBA" id="ARBA00022737"/>
    </source>
</evidence>
<keyword evidence="6" id="KW-0805">Transcription regulation</keyword>
<dbReference type="KEGG" id="aten:116287486"/>
<dbReference type="GeneID" id="116287486"/>
<dbReference type="GO" id="GO:0005634">
    <property type="term" value="C:nucleus"/>
    <property type="evidence" value="ECO:0007669"/>
    <property type="project" value="UniProtKB-SubCell"/>
</dbReference>
<dbReference type="FunFam" id="3.30.160.60:FF:000624">
    <property type="entry name" value="zinc finger protein 697"/>
    <property type="match status" value="1"/>
</dbReference>
<feature type="domain" description="C2H2-type" evidence="10">
    <location>
        <begin position="6"/>
        <end position="35"/>
    </location>
</feature>